<name>A0ABY6DNU6_9NEIS</name>
<dbReference type="Proteomes" id="UP001061302">
    <property type="component" value="Chromosome"/>
</dbReference>
<sequence length="393" mass="43883">MAHAQPIGISGEVAAGVWSSSRMLDDRTGVGVLRGDVQLDWQAMESLQLHADLWARSAPERLDHKREDAGITELYLRLGQAPCAPALGKRLVLWGRTDAINPTDQVAPRNFRRLTPDDDEQRSGQWGLHLDCQAGPGKLQLHWMSQREFNQVPLREQPGVVVLDAQPAPTTSFAAKYDVLGEAADWSIGFVRGADLHPTLAVDALTPQGLALAQKATRFRMLGADVAFVRGEIAYRAEFAWVTYDQDGAPLTARRRPYVSGVAGGEWALGDRETLGLQLFWKHLHGDLPASPDPIQQSLQVAQGLISNELDDDQYGVTARYARSFLDSRADLDLFAVWSQPSEDWMLRGRLSYAYSDHIRLRTGFDVFRGLRQSYLGNLRQNALLYFETSYIW</sequence>
<gene>
    <name evidence="1" type="ORF">N8I74_02405</name>
</gene>
<proteinExistence type="predicted"/>
<keyword evidence="2" id="KW-1185">Reference proteome</keyword>
<evidence type="ECO:0008006" key="3">
    <source>
        <dbReference type="Google" id="ProtNLM"/>
    </source>
</evidence>
<dbReference type="EMBL" id="CP106753">
    <property type="protein sequence ID" value="UXY15888.1"/>
    <property type="molecule type" value="Genomic_DNA"/>
</dbReference>
<protein>
    <recommendedName>
        <fullName evidence="3">Alginate export domain-containing protein</fullName>
    </recommendedName>
</protein>
<accession>A0ABY6DNU6</accession>
<dbReference type="RefSeq" id="WP_263125325.1">
    <property type="nucleotide sequence ID" value="NZ_CP106753.1"/>
</dbReference>
<evidence type="ECO:0000313" key="2">
    <source>
        <dbReference type="Proteomes" id="UP001061302"/>
    </source>
</evidence>
<evidence type="ECO:0000313" key="1">
    <source>
        <dbReference type="EMBL" id="UXY15888.1"/>
    </source>
</evidence>
<organism evidence="1 2">
    <name type="scientific">Chitiniphilus purpureus</name>
    <dbReference type="NCBI Taxonomy" id="2981137"/>
    <lineage>
        <taxon>Bacteria</taxon>
        <taxon>Pseudomonadati</taxon>
        <taxon>Pseudomonadota</taxon>
        <taxon>Betaproteobacteria</taxon>
        <taxon>Neisseriales</taxon>
        <taxon>Chitinibacteraceae</taxon>
        <taxon>Chitiniphilus</taxon>
    </lineage>
</organism>
<reference evidence="1" key="1">
    <citation type="submission" date="2022-10" db="EMBL/GenBank/DDBJ databases">
        <title>Chitiniphilus purpureus sp. nov., a novel chitin-degrading bacterium isolated from crawfish pond sediment.</title>
        <authorList>
            <person name="Li K."/>
        </authorList>
    </citation>
    <scope>NUCLEOTIDE SEQUENCE</scope>
    <source>
        <strain evidence="1">CD1</strain>
    </source>
</reference>